<dbReference type="Gene3D" id="3.40.50.1820">
    <property type="entry name" value="alpha/beta hydrolase"/>
    <property type="match status" value="1"/>
</dbReference>
<evidence type="ECO:0000313" key="10">
    <source>
        <dbReference type="Proteomes" id="UP001521785"/>
    </source>
</evidence>
<evidence type="ECO:0000256" key="4">
    <source>
        <dbReference type="ARBA" id="ARBA00022729"/>
    </source>
</evidence>
<name>A0ABR3QUN2_9PLEO</name>
<evidence type="ECO:0000256" key="3">
    <source>
        <dbReference type="ARBA" id="ARBA00022487"/>
    </source>
</evidence>
<dbReference type="SUPFAM" id="SSF53474">
    <property type="entry name" value="alpha/beta-Hydrolases"/>
    <property type="match status" value="1"/>
</dbReference>
<sequence length="254" mass="26509">MPSTSRLPLGDISPDQLNSFARLSQASASFDPNERPLGFMRSATLGASTQNDVMDAVCKNYTLLFARGTTEEGNMGTLVGPPLAQALGKAVGADNIAVQGVDYAASVEGFLAGGDADGSKTMAGLVAMARSNCGNTSLILGGYSQGAQLVHKAADMLTANETAFVMSAVLFGDPDNGKAVGQIEKSRTKVFCHDGDKICDGQALVDQAHLTYSLNVGEATAFALKAKVVEALASHLSKEDETREESEKVMKPSR</sequence>
<dbReference type="Proteomes" id="UP001521785">
    <property type="component" value="Unassembled WGS sequence"/>
</dbReference>
<reference evidence="9 10" key="1">
    <citation type="submission" date="2024-02" db="EMBL/GenBank/DDBJ databases">
        <title>De novo assembly and annotation of 12 fungi associated with fruit tree decline syndrome in Ontario, Canada.</title>
        <authorList>
            <person name="Sulman M."/>
            <person name="Ellouze W."/>
            <person name="Ilyukhin E."/>
        </authorList>
    </citation>
    <scope>NUCLEOTIDE SEQUENCE [LARGE SCALE GENOMIC DNA]</scope>
    <source>
        <strain evidence="9 10">M42-189</strain>
    </source>
</reference>
<comment type="catalytic activity">
    <reaction evidence="7">
        <text>cutin + H2O = cutin monomers.</text>
        <dbReference type="EC" id="3.1.1.74"/>
    </reaction>
</comment>
<dbReference type="InterPro" id="IPR011150">
    <property type="entry name" value="Cutinase_monf"/>
</dbReference>
<comment type="caution">
    <text evidence="9">The sequence shown here is derived from an EMBL/GenBank/DDBJ whole genome shotgun (WGS) entry which is preliminary data.</text>
</comment>
<dbReference type="PANTHER" id="PTHR48250">
    <property type="entry name" value="CUTINASE 2-RELATED"/>
    <property type="match status" value="1"/>
</dbReference>
<dbReference type="SMART" id="SM01110">
    <property type="entry name" value="Cutinase"/>
    <property type="match status" value="1"/>
</dbReference>
<keyword evidence="6" id="KW-1015">Disulfide bond</keyword>
<keyword evidence="10" id="KW-1185">Reference proteome</keyword>
<evidence type="ECO:0000256" key="1">
    <source>
        <dbReference type="ARBA" id="ARBA00007534"/>
    </source>
</evidence>
<organism evidence="9 10">
    <name type="scientific">Paraconiothyrium brasiliense</name>
    <dbReference type="NCBI Taxonomy" id="300254"/>
    <lineage>
        <taxon>Eukaryota</taxon>
        <taxon>Fungi</taxon>
        <taxon>Dikarya</taxon>
        <taxon>Ascomycota</taxon>
        <taxon>Pezizomycotina</taxon>
        <taxon>Dothideomycetes</taxon>
        <taxon>Pleosporomycetidae</taxon>
        <taxon>Pleosporales</taxon>
        <taxon>Massarineae</taxon>
        <taxon>Didymosphaeriaceae</taxon>
        <taxon>Paraconiothyrium</taxon>
    </lineage>
</organism>
<evidence type="ECO:0000256" key="5">
    <source>
        <dbReference type="ARBA" id="ARBA00022801"/>
    </source>
</evidence>
<dbReference type="PRINTS" id="PR00129">
    <property type="entry name" value="CUTINASE"/>
</dbReference>
<keyword evidence="5" id="KW-0378">Hydrolase</keyword>
<evidence type="ECO:0000256" key="2">
    <source>
        <dbReference type="ARBA" id="ARBA00013095"/>
    </source>
</evidence>
<comment type="similarity">
    <text evidence="1">Belongs to the cutinase family.</text>
</comment>
<gene>
    <name evidence="9" type="ORF">SLS60_009557</name>
</gene>
<dbReference type="PANTHER" id="PTHR48250:SF1">
    <property type="entry name" value="CUTINASE"/>
    <property type="match status" value="1"/>
</dbReference>
<evidence type="ECO:0000256" key="8">
    <source>
        <dbReference type="SAM" id="MobiDB-lite"/>
    </source>
</evidence>
<keyword evidence="3" id="KW-0719">Serine esterase</keyword>
<dbReference type="EMBL" id="JAKJXO020000015">
    <property type="protein sequence ID" value="KAL1595867.1"/>
    <property type="molecule type" value="Genomic_DNA"/>
</dbReference>
<dbReference type="EC" id="3.1.1.74" evidence="2"/>
<evidence type="ECO:0000313" key="9">
    <source>
        <dbReference type="EMBL" id="KAL1595867.1"/>
    </source>
</evidence>
<accession>A0ABR3QUN2</accession>
<dbReference type="Pfam" id="PF01083">
    <property type="entry name" value="Cutinase"/>
    <property type="match status" value="1"/>
</dbReference>
<dbReference type="InterPro" id="IPR029058">
    <property type="entry name" value="AB_hydrolase_fold"/>
</dbReference>
<keyword evidence="4" id="KW-0732">Signal</keyword>
<feature type="region of interest" description="Disordered" evidence="8">
    <location>
        <begin position="235"/>
        <end position="254"/>
    </location>
</feature>
<dbReference type="InterPro" id="IPR000675">
    <property type="entry name" value="Cutinase/axe"/>
</dbReference>
<evidence type="ECO:0000256" key="6">
    <source>
        <dbReference type="ARBA" id="ARBA00023157"/>
    </source>
</evidence>
<evidence type="ECO:0000256" key="7">
    <source>
        <dbReference type="ARBA" id="ARBA00034045"/>
    </source>
</evidence>
<protein>
    <recommendedName>
        <fullName evidence="2">cutinase</fullName>
        <ecNumber evidence="2">3.1.1.74</ecNumber>
    </recommendedName>
</protein>
<feature type="compositionally biased region" description="Basic and acidic residues" evidence="8">
    <location>
        <begin position="236"/>
        <end position="254"/>
    </location>
</feature>
<proteinExistence type="inferred from homology"/>